<dbReference type="STRING" id="47428.A0A284R3J3"/>
<evidence type="ECO:0000313" key="1">
    <source>
        <dbReference type="EMBL" id="SJL03272.1"/>
    </source>
</evidence>
<dbReference type="OMA" id="ICHAKTH"/>
<sequence>MKSDEEEDRREELIPHGIVFAKQDILNPYHQHICHAKTHSSFTENRVLLTESHVLFNDGRPLTFLDPRQSPLPEVMRNPWLPVRDQLRIARLSIRRFLALIYKQFLRQQWRGMVDTLSPQDDARHHFYWHNEAFCYLDPCYPFFLQGFQQRCVHYDTESCSPCQGIPTWNPLLTANEDEFLYHVASLFETEGRGELSNCLRYVRGAKPIMAKEMQAMFANGYVDTGVFYDDEGRQRALRGDEHDLHYYDEHDEEMY</sequence>
<name>A0A284R3J3_ARMOS</name>
<keyword evidence="2" id="KW-1185">Reference proteome</keyword>
<organism evidence="1 2">
    <name type="scientific">Armillaria ostoyae</name>
    <name type="common">Armillaria root rot fungus</name>
    <dbReference type="NCBI Taxonomy" id="47428"/>
    <lineage>
        <taxon>Eukaryota</taxon>
        <taxon>Fungi</taxon>
        <taxon>Dikarya</taxon>
        <taxon>Basidiomycota</taxon>
        <taxon>Agaricomycotina</taxon>
        <taxon>Agaricomycetes</taxon>
        <taxon>Agaricomycetidae</taxon>
        <taxon>Agaricales</taxon>
        <taxon>Marasmiineae</taxon>
        <taxon>Physalacriaceae</taxon>
        <taxon>Armillaria</taxon>
    </lineage>
</organism>
<gene>
    <name evidence="1" type="ORF">ARMOST_06624</name>
</gene>
<reference evidence="2" key="1">
    <citation type="journal article" date="2017" name="Nat. Ecol. Evol.">
        <title>Genome expansion and lineage-specific genetic innovations in the forest pathogenic fungi Armillaria.</title>
        <authorList>
            <person name="Sipos G."/>
            <person name="Prasanna A.N."/>
            <person name="Walter M.C."/>
            <person name="O'Connor E."/>
            <person name="Balint B."/>
            <person name="Krizsan K."/>
            <person name="Kiss B."/>
            <person name="Hess J."/>
            <person name="Varga T."/>
            <person name="Slot J."/>
            <person name="Riley R."/>
            <person name="Boka B."/>
            <person name="Rigling D."/>
            <person name="Barry K."/>
            <person name="Lee J."/>
            <person name="Mihaltcheva S."/>
            <person name="LaButti K."/>
            <person name="Lipzen A."/>
            <person name="Waldron R."/>
            <person name="Moloney N.M."/>
            <person name="Sperisen C."/>
            <person name="Kredics L."/>
            <person name="Vagvoelgyi C."/>
            <person name="Patrignani A."/>
            <person name="Fitzpatrick D."/>
            <person name="Nagy I."/>
            <person name="Doyle S."/>
            <person name="Anderson J.B."/>
            <person name="Grigoriev I.V."/>
            <person name="Gueldener U."/>
            <person name="Muensterkoetter M."/>
            <person name="Nagy L.G."/>
        </authorList>
    </citation>
    <scope>NUCLEOTIDE SEQUENCE [LARGE SCALE GENOMIC DNA]</scope>
    <source>
        <strain evidence="2">C18/9</strain>
    </source>
</reference>
<dbReference type="AlphaFoldDB" id="A0A284R3J3"/>
<proteinExistence type="predicted"/>
<accession>A0A284R3J3</accession>
<evidence type="ECO:0000313" key="2">
    <source>
        <dbReference type="Proteomes" id="UP000219338"/>
    </source>
</evidence>
<dbReference type="OrthoDB" id="3071592at2759"/>
<dbReference type="Proteomes" id="UP000219338">
    <property type="component" value="Unassembled WGS sequence"/>
</dbReference>
<protein>
    <submittedName>
        <fullName evidence="1">Uncharacterized protein</fullName>
    </submittedName>
</protein>
<dbReference type="EMBL" id="FUEG01000004">
    <property type="protein sequence ID" value="SJL03272.1"/>
    <property type="molecule type" value="Genomic_DNA"/>
</dbReference>